<proteinExistence type="predicted"/>
<accession>A0A6J6HT17</accession>
<name>A0A6J6HT17_9ZZZZ</name>
<gene>
    <name evidence="1" type="ORF">UFOPK1835_01315</name>
</gene>
<dbReference type="Gene3D" id="2.30.110.10">
    <property type="entry name" value="Electron Transport, Fmn-binding Protein, Chain A"/>
    <property type="match status" value="1"/>
</dbReference>
<dbReference type="InterPro" id="IPR024747">
    <property type="entry name" value="Pyridox_Oxase-rel"/>
</dbReference>
<dbReference type="EMBL" id="CAEZUP010000057">
    <property type="protein sequence ID" value="CAB4614625.1"/>
    <property type="molecule type" value="Genomic_DNA"/>
</dbReference>
<reference evidence="1" key="1">
    <citation type="submission" date="2020-05" db="EMBL/GenBank/DDBJ databases">
        <authorList>
            <person name="Chiriac C."/>
            <person name="Salcher M."/>
            <person name="Ghai R."/>
            <person name="Kavagutti S V."/>
        </authorList>
    </citation>
    <scope>NUCLEOTIDE SEQUENCE</scope>
</reference>
<dbReference type="SUPFAM" id="SSF50475">
    <property type="entry name" value="FMN-binding split barrel"/>
    <property type="match status" value="1"/>
</dbReference>
<dbReference type="Pfam" id="PF12900">
    <property type="entry name" value="Pyridox_ox_2"/>
    <property type="match status" value="1"/>
</dbReference>
<evidence type="ECO:0000313" key="1">
    <source>
        <dbReference type="EMBL" id="CAB4614625.1"/>
    </source>
</evidence>
<sequence length="144" mass="15875">MKLVDSHSGVEVIERSECLALLQSRFVGRLAVVEGGQPQIYPVNYAMDGDHVIFRTGEGTKFAVSSRGGAVSFEIDDVDLHTRTAWSVVVSGWARVIDDLIRIERLVAVELEPWSAPSHDHWVAINPERITGRRVAPGTRRAAS</sequence>
<organism evidence="1">
    <name type="scientific">freshwater metagenome</name>
    <dbReference type="NCBI Taxonomy" id="449393"/>
    <lineage>
        <taxon>unclassified sequences</taxon>
        <taxon>metagenomes</taxon>
        <taxon>ecological metagenomes</taxon>
    </lineage>
</organism>
<protein>
    <submittedName>
        <fullName evidence="1">Unannotated protein</fullName>
    </submittedName>
</protein>
<dbReference type="AlphaFoldDB" id="A0A6J6HT17"/>
<dbReference type="InterPro" id="IPR012349">
    <property type="entry name" value="Split_barrel_FMN-bd"/>
</dbReference>